<evidence type="ECO:0000313" key="2">
    <source>
        <dbReference type="Proteomes" id="UP001210130"/>
    </source>
</evidence>
<gene>
    <name evidence="1" type="ORF">OR613_13870</name>
</gene>
<dbReference type="AlphaFoldDB" id="A0AAJ5QPA2"/>
<keyword evidence="2" id="KW-1185">Reference proteome</keyword>
<dbReference type="EMBL" id="CP112887">
    <property type="protein sequence ID" value="WBW59141.1"/>
    <property type="molecule type" value="Genomic_DNA"/>
</dbReference>
<accession>A0AAJ5QPA2</accession>
<sequence>MAGLAVSISQGMSKMHGYYDNNSVVAGERIGLNGYANKMRKD</sequence>
<name>A0AAJ5QPA2_9ENTR</name>
<dbReference type="Proteomes" id="UP001210130">
    <property type="component" value="Chromosome"/>
</dbReference>
<protein>
    <submittedName>
        <fullName evidence="1">Uncharacterized protein</fullName>
    </submittedName>
</protein>
<proteinExistence type="predicted"/>
<organism evidence="1 2">
    <name type="scientific">Klebsiella electrica</name>
    <dbReference type="NCBI Taxonomy" id="1259973"/>
    <lineage>
        <taxon>Bacteria</taxon>
        <taxon>Pseudomonadati</taxon>
        <taxon>Pseudomonadota</taxon>
        <taxon>Gammaproteobacteria</taxon>
        <taxon>Enterobacterales</taxon>
        <taxon>Enterobacteriaceae</taxon>
        <taxon>Klebsiella/Raoultella group</taxon>
        <taxon>Klebsiella</taxon>
    </lineage>
</organism>
<dbReference type="RefSeq" id="WP_255493240.1">
    <property type="nucleotide sequence ID" value="NZ_CP112887.1"/>
</dbReference>
<evidence type="ECO:0000313" key="1">
    <source>
        <dbReference type="EMBL" id="WBW59141.1"/>
    </source>
</evidence>
<reference evidence="1 2" key="1">
    <citation type="journal article" date="2023" name="Microbiol. Resour. Announc.">
        <title>Complete Genome Sequence of the First Colistin-Resistant Raoultella electrica Strain.</title>
        <authorList>
            <person name="Aldeia C."/>
            <person name="Campos-Madueno E.I."/>
            <person name="Sendi P."/>
            <person name="Endimiani A."/>
        </authorList>
    </citation>
    <scope>NUCLEOTIDE SEQUENCE [LARGE SCALE GENOMIC DNA]</scope>
    <source>
        <strain evidence="1 2">S2-IND-01-C</strain>
    </source>
</reference>